<protein>
    <submittedName>
        <fullName evidence="1">Uncharacterized protein</fullName>
    </submittedName>
</protein>
<proteinExistence type="predicted"/>
<dbReference type="AlphaFoldDB" id="A0ABD2CNH4"/>
<sequence length="230" mass="26404">MLTARLQPSTSSRFRDVLRVETDTIEAYYLNSCHIFPIPAGGSNQHWFPTRDGHLLSETKVTPARPTMVVSTRFQWPSKTMPELGLMSEGRAMHNLLSRDSFRATAPARPSRLVYRLRMDSYGCQTNYIRRILFKELKHGGRLVGGKKNENDLIPLRLHIRQCNEVVKLNPRAAVKVENTKRIYVLPFSFKRSVTEVNDFDLFVDRNTNYVLDRAAVVLRVGQPNLEDTS</sequence>
<accession>A0ABD2CNH4</accession>
<evidence type="ECO:0000313" key="2">
    <source>
        <dbReference type="Proteomes" id="UP001607303"/>
    </source>
</evidence>
<evidence type="ECO:0000313" key="1">
    <source>
        <dbReference type="EMBL" id="KAL2746663.1"/>
    </source>
</evidence>
<dbReference type="EMBL" id="JAYRBN010000037">
    <property type="protein sequence ID" value="KAL2746663.1"/>
    <property type="molecule type" value="Genomic_DNA"/>
</dbReference>
<reference evidence="1 2" key="1">
    <citation type="journal article" date="2024" name="Ann. Entomol. Soc. Am.">
        <title>Genomic analyses of the southern and eastern yellowjacket wasps (Hymenoptera: Vespidae) reveal evolutionary signatures of social life.</title>
        <authorList>
            <person name="Catto M.A."/>
            <person name="Caine P.B."/>
            <person name="Orr S.E."/>
            <person name="Hunt B.G."/>
            <person name="Goodisman M.A.D."/>
        </authorList>
    </citation>
    <scope>NUCLEOTIDE SEQUENCE [LARGE SCALE GENOMIC DNA]</scope>
    <source>
        <strain evidence="1">232</strain>
        <tissue evidence="1">Head and thorax</tissue>
    </source>
</reference>
<keyword evidence="2" id="KW-1185">Reference proteome</keyword>
<name>A0ABD2CNH4_VESMC</name>
<gene>
    <name evidence="1" type="ORF">V1477_005033</name>
</gene>
<comment type="caution">
    <text evidence="1">The sequence shown here is derived from an EMBL/GenBank/DDBJ whole genome shotgun (WGS) entry which is preliminary data.</text>
</comment>
<dbReference type="Proteomes" id="UP001607303">
    <property type="component" value="Unassembled WGS sequence"/>
</dbReference>
<organism evidence="1 2">
    <name type="scientific">Vespula maculifrons</name>
    <name type="common">Eastern yellow jacket</name>
    <name type="synonym">Wasp</name>
    <dbReference type="NCBI Taxonomy" id="7453"/>
    <lineage>
        <taxon>Eukaryota</taxon>
        <taxon>Metazoa</taxon>
        <taxon>Ecdysozoa</taxon>
        <taxon>Arthropoda</taxon>
        <taxon>Hexapoda</taxon>
        <taxon>Insecta</taxon>
        <taxon>Pterygota</taxon>
        <taxon>Neoptera</taxon>
        <taxon>Endopterygota</taxon>
        <taxon>Hymenoptera</taxon>
        <taxon>Apocrita</taxon>
        <taxon>Aculeata</taxon>
        <taxon>Vespoidea</taxon>
        <taxon>Vespidae</taxon>
        <taxon>Vespinae</taxon>
        <taxon>Vespula</taxon>
    </lineage>
</organism>